<name>A0ABT4QKE1_9BACL</name>
<dbReference type="SUPFAM" id="SSF51556">
    <property type="entry name" value="Metallo-dependent hydrolases"/>
    <property type="match status" value="1"/>
</dbReference>
<dbReference type="RefSeq" id="WP_269885862.1">
    <property type="nucleotide sequence ID" value="NZ_JAQAGZ010000035.1"/>
</dbReference>
<dbReference type="PANTHER" id="PTHR11647:SF1">
    <property type="entry name" value="COLLAPSIN RESPONSE MEDIATOR PROTEIN"/>
    <property type="match status" value="1"/>
</dbReference>
<evidence type="ECO:0000313" key="3">
    <source>
        <dbReference type="Proteomes" id="UP001527882"/>
    </source>
</evidence>
<gene>
    <name evidence="2" type="ORF">O9H85_34290</name>
</gene>
<dbReference type="InterPro" id="IPR013108">
    <property type="entry name" value="Amidohydro_3"/>
</dbReference>
<evidence type="ECO:0000313" key="2">
    <source>
        <dbReference type="EMBL" id="MCZ8517333.1"/>
    </source>
</evidence>
<feature type="domain" description="Amidohydrolase 3" evidence="1">
    <location>
        <begin position="44"/>
        <end position="509"/>
    </location>
</feature>
<accession>A0ABT4QKE1</accession>
<dbReference type="Proteomes" id="UP001527882">
    <property type="component" value="Unassembled WGS sequence"/>
</dbReference>
<dbReference type="InterPro" id="IPR050378">
    <property type="entry name" value="Metallo-dep_Hydrolases_sf"/>
</dbReference>
<organism evidence="2 3">
    <name type="scientific">Paenibacillus gyeongsangnamensis</name>
    <dbReference type="NCBI Taxonomy" id="3388067"/>
    <lineage>
        <taxon>Bacteria</taxon>
        <taxon>Bacillati</taxon>
        <taxon>Bacillota</taxon>
        <taxon>Bacilli</taxon>
        <taxon>Bacillales</taxon>
        <taxon>Paenibacillaceae</taxon>
        <taxon>Paenibacillus</taxon>
    </lineage>
</organism>
<protein>
    <submittedName>
        <fullName evidence="2">D-aminoacylase</fullName>
    </submittedName>
</protein>
<dbReference type="EMBL" id="JAQAGZ010000035">
    <property type="protein sequence ID" value="MCZ8517333.1"/>
    <property type="molecule type" value="Genomic_DNA"/>
</dbReference>
<dbReference type="InterPro" id="IPR023100">
    <property type="entry name" value="D-aminoacylase_insert_dom_sf"/>
</dbReference>
<keyword evidence="3" id="KW-1185">Reference proteome</keyword>
<dbReference type="Gene3D" id="3.30.1490.130">
    <property type="entry name" value="D-aminoacylase. Domain 3"/>
    <property type="match status" value="1"/>
</dbReference>
<dbReference type="InterPro" id="IPR011059">
    <property type="entry name" value="Metal-dep_hydrolase_composite"/>
</dbReference>
<dbReference type="Gene3D" id="3.20.20.140">
    <property type="entry name" value="Metal-dependent hydrolases"/>
    <property type="match status" value="1"/>
</dbReference>
<dbReference type="SUPFAM" id="SSF51338">
    <property type="entry name" value="Composite domain of metallo-dependent hydrolases"/>
    <property type="match status" value="1"/>
</dbReference>
<dbReference type="Gene3D" id="2.30.40.10">
    <property type="entry name" value="Urease, subunit C, domain 1"/>
    <property type="match status" value="1"/>
</dbReference>
<dbReference type="PANTHER" id="PTHR11647">
    <property type="entry name" value="HYDRANTOINASE/DIHYDROPYRIMIDINASE FAMILY MEMBER"/>
    <property type="match status" value="1"/>
</dbReference>
<comment type="caution">
    <text evidence="2">The sequence shown here is derived from an EMBL/GenBank/DDBJ whole genome shotgun (WGS) entry which is preliminary data.</text>
</comment>
<sequence>MLDFVLKNGKIVDGTGNPWFIGDVGVKDGIIVKIGRIDQSSRSTIDVQKQVICPGFIDGHCHSDLMILDQPLSEIKLQQGVTTEVVGNCGIGPAPFFTKNGTLLQEYIEPILGKWNENWSWTTMNEYMNVLAAANASANVATYVPHGALRIAVMGFEKRTANKQELQHMKDLLEEGMRAGAIGLSIGLLYAPGSYTTKEELAELCGVLPKYNGILSTHIRGEGKNLLPSIKEVIWIAEKGGISLHISHLKAAGKGNWGKIDSALEIIEDARARGMDVTCDVYPYTAGSTSLTTLLPPWALEGGIRKTLERLKDSSVRVQIKEELKEEQEMWDNLVCSTGWENVLISSLTSEKNRHLEGKHIKEISAMQGKDPVDCAMDLLIEEEGKIAIVYFHMSDQEVNKVMRWEKSLIASDSLACQTGKPHPRLYGTFPRVFAKYVRQERLLSLEEAVRKVTSFPVQRFKLGKRGLLVPGYKADIVVFNPDNITDKATYQEPAQYPEGISYVYVNGVKTTEHKKHTHAREGNLIVSHTCCAH</sequence>
<dbReference type="InterPro" id="IPR032466">
    <property type="entry name" value="Metal_Hydrolase"/>
</dbReference>
<dbReference type="CDD" id="cd01297">
    <property type="entry name" value="D-aminoacylase"/>
    <property type="match status" value="1"/>
</dbReference>
<evidence type="ECO:0000259" key="1">
    <source>
        <dbReference type="Pfam" id="PF07969"/>
    </source>
</evidence>
<proteinExistence type="predicted"/>
<reference evidence="2 3" key="1">
    <citation type="submission" date="2022-12" db="EMBL/GenBank/DDBJ databases">
        <title>Draft genome sequence of Paenibacillus sp. dW9.</title>
        <authorList>
            <person name="Choi E.-W."/>
            <person name="Kim D.-U."/>
        </authorList>
    </citation>
    <scope>NUCLEOTIDE SEQUENCE [LARGE SCALE GENOMIC DNA]</scope>
    <source>
        <strain evidence="3">dW9</strain>
    </source>
</reference>
<dbReference type="Pfam" id="PF07969">
    <property type="entry name" value="Amidohydro_3"/>
    <property type="match status" value="1"/>
</dbReference>